<feature type="transmembrane region" description="Helical" evidence="8">
    <location>
        <begin position="36"/>
        <end position="57"/>
    </location>
</feature>
<dbReference type="AlphaFoldDB" id="A0A371ARD0"/>
<protein>
    <recommendedName>
        <fullName evidence="8">Transport permease protein</fullName>
    </recommendedName>
</protein>
<evidence type="ECO:0000259" key="9">
    <source>
        <dbReference type="PROSITE" id="PS51012"/>
    </source>
</evidence>
<evidence type="ECO:0000256" key="3">
    <source>
        <dbReference type="ARBA" id="ARBA00022448"/>
    </source>
</evidence>
<evidence type="ECO:0000256" key="4">
    <source>
        <dbReference type="ARBA" id="ARBA00022475"/>
    </source>
</evidence>
<name>A0A371ARD0_9FIRM</name>
<dbReference type="Proteomes" id="UP000255036">
    <property type="component" value="Unassembled WGS sequence"/>
</dbReference>
<organism evidence="10 11">
    <name type="scientific">Anaerosacchariphilus polymeriproducens</name>
    <dbReference type="NCBI Taxonomy" id="1812858"/>
    <lineage>
        <taxon>Bacteria</taxon>
        <taxon>Bacillati</taxon>
        <taxon>Bacillota</taxon>
        <taxon>Clostridia</taxon>
        <taxon>Lachnospirales</taxon>
        <taxon>Lachnospiraceae</taxon>
        <taxon>Anaerosacchariphilus</taxon>
    </lineage>
</organism>
<keyword evidence="3 8" id="KW-0813">Transport</keyword>
<comment type="caution">
    <text evidence="8">Lacks conserved residue(s) required for the propagation of feature annotation.</text>
</comment>
<dbReference type="PROSITE" id="PS51012">
    <property type="entry name" value="ABC_TM2"/>
    <property type="match status" value="1"/>
</dbReference>
<dbReference type="GO" id="GO:0015920">
    <property type="term" value="P:lipopolysaccharide transport"/>
    <property type="evidence" value="ECO:0007669"/>
    <property type="project" value="TreeGrafter"/>
</dbReference>
<comment type="caution">
    <text evidence="10">The sequence shown here is derived from an EMBL/GenBank/DDBJ whole genome shotgun (WGS) entry which is preliminary data.</text>
</comment>
<dbReference type="GO" id="GO:0140359">
    <property type="term" value="F:ABC-type transporter activity"/>
    <property type="evidence" value="ECO:0007669"/>
    <property type="project" value="InterPro"/>
</dbReference>
<feature type="transmembrane region" description="Helical" evidence="8">
    <location>
        <begin position="152"/>
        <end position="176"/>
    </location>
</feature>
<comment type="subcellular location">
    <subcellularLocation>
        <location evidence="1 8">Cell membrane</location>
        <topology evidence="1 8">Multi-pass membrane protein</topology>
    </subcellularLocation>
</comment>
<keyword evidence="11" id="KW-1185">Reference proteome</keyword>
<dbReference type="PANTHER" id="PTHR30413:SF10">
    <property type="entry name" value="CAPSULE POLYSACCHARIDE EXPORT INNER-MEMBRANE PROTEIN CTRC"/>
    <property type="match status" value="1"/>
</dbReference>
<evidence type="ECO:0000256" key="8">
    <source>
        <dbReference type="RuleBase" id="RU361157"/>
    </source>
</evidence>
<feature type="transmembrane region" description="Helical" evidence="8">
    <location>
        <begin position="242"/>
        <end position="260"/>
    </location>
</feature>
<dbReference type="InterPro" id="IPR047817">
    <property type="entry name" value="ABC2_TM_bact-type"/>
</dbReference>
<keyword evidence="4 8" id="KW-1003">Cell membrane</keyword>
<dbReference type="GO" id="GO:0005886">
    <property type="term" value="C:plasma membrane"/>
    <property type="evidence" value="ECO:0007669"/>
    <property type="project" value="UniProtKB-SubCell"/>
</dbReference>
<comment type="similarity">
    <text evidence="2 8">Belongs to the ABC-2 integral membrane protein family.</text>
</comment>
<feature type="transmembrane region" description="Helical" evidence="8">
    <location>
        <begin position="182"/>
        <end position="200"/>
    </location>
</feature>
<sequence>MTDNKFLHSIKEVYDSRKLIGNLAKNDFKRKFAGSYLGTIWAFIQPVVTVLVYWFVFQVAMPAARQSSEFPYVLWLVTGIVPWFFFQDALTGGTNALLEYNYLVKKVVFQIKVLPIVKVLSAIFVHVFFAGVMLVILAGYGRFPDLYTLQIFYYTFCAFVLVLGISYATSAIVIFFRDLNPIINIIFQVGVWMVPIMWQLSVLEDKMVKHPWIEYVFKLNPMYYIIYGYREATLFKVWFWERPLLTAYFWIFTILMFLFGTRTFKKLKTHFADIL</sequence>
<accession>A0A371ARD0</accession>
<evidence type="ECO:0000256" key="7">
    <source>
        <dbReference type="ARBA" id="ARBA00023136"/>
    </source>
</evidence>
<feature type="transmembrane region" description="Helical" evidence="8">
    <location>
        <begin position="119"/>
        <end position="140"/>
    </location>
</feature>
<evidence type="ECO:0000313" key="10">
    <source>
        <dbReference type="EMBL" id="RDU22136.1"/>
    </source>
</evidence>
<keyword evidence="6 8" id="KW-1133">Transmembrane helix</keyword>
<dbReference type="InterPro" id="IPR013525">
    <property type="entry name" value="ABC2_TM"/>
</dbReference>
<evidence type="ECO:0000256" key="1">
    <source>
        <dbReference type="ARBA" id="ARBA00004651"/>
    </source>
</evidence>
<dbReference type="Pfam" id="PF01061">
    <property type="entry name" value="ABC2_membrane"/>
    <property type="match status" value="1"/>
</dbReference>
<evidence type="ECO:0000313" key="11">
    <source>
        <dbReference type="Proteomes" id="UP000255036"/>
    </source>
</evidence>
<evidence type="ECO:0000256" key="5">
    <source>
        <dbReference type="ARBA" id="ARBA00022692"/>
    </source>
</evidence>
<gene>
    <name evidence="10" type="ORF">DWV06_16535</name>
</gene>
<feature type="domain" description="ABC transmembrane type-2" evidence="9">
    <location>
        <begin position="37"/>
        <end position="267"/>
    </location>
</feature>
<dbReference type="EMBL" id="QRCT01000050">
    <property type="protein sequence ID" value="RDU22136.1"/>
    <property type="molecule type" value="Genomic_DNA"/>
</dbReference>
<dbReference type="OrthoDB" id="9794365at2"/>
<dbReference type="RefSeq" id="WP_115483317.1">
    <property type="nucleotide sequence ID" value="NZ_QRCT01000050.1"/>
</dbReference>
<reference evidence="10 11" key="1">
    <citation type="submission" date="2018-07" db="EMBL/GenBank/DDBJ databases">
        <title>Anaerosacharophilus polymeroproducens gen. nov. sp. nov., an anaerobic bacterium isolated from salt field.</title>
        <authorList>
            <person name="Kim W."/>
            <person name="Yang S.-H."/>
            <person name="Oh J."/>
            <person name="Lee J.-H."/>
            <person name="Kwon K.K."/>
        </authorList>
    </citation>
    <scope>NUCLEOTIDE SEQUENCE [LARGE SCALE GENOMIC DNA]</scope>
    <source>
        <strain evidence="10 11">MCWD5</strain>
    </source>
</reference>
<evidence type="ECO:0000256" key="2">
    <source>
        <dbReference type="ARBA" id="ARBA00007783"/>
    </source>
</evidence>
<keyword evidence="7 8" id="KW-0472">Membrane</keyword>
<evidence type="ECO:0000256" key="6">
    <source>
        <dbReference type="ARBA" id="ARBA00022989"/>
    </source>
</evidence>
<dbReference type="PANTHER" id="PTHR30413">
    <property type="entry name" value="INNER MEMBRANE TRANSPORT PERMEASE"/>
    <property type="match status" value="1"/>
</dbReference>
<keyword evidence="5 8" id="KW-0812">Transmembrane</keyword>
<proteinExistence type="inferred from homology"/>